<evidence type="ECO:0000313" key="2">
    <source>
        <dbReference type="Proteomes" id="UP000236291"/>
    </source>
</evidence>
<reference evidence="1 2" key="2">
    <citation type="journal article" date="2017" name="Front. Plant Sci.">
        <title>Gene Classification and Mining of Molecular Markers Useful in Red Clover (Trifolium pratense) Breeding.</title>
        <authorList>
            <person name="Istvanek J."/>
            <person name="Dluhosova J."/>
            <person name="Dluhos P."/>
            <person name="Patkova L."/>
            <person name="Nedelnik J."/>
            <person name="Repkova J."/>
        </authorList>
    </citation>
    <scope>NUCLEOTIDE SEQUENCE [LARGE SCALE GENOMIC DNA]</scope>
    <source>
        <strain evidence="2">cv. Tatra</strain>
        <tissue evidence="1">Young leaves</tissue>
    </source>
</reference>
<reference evidence="1 2" key="1">
    <citation type="journal article" date="2014" name="Am. J. Bot.">
        <title>Genome assembly and annotation for red clover (Trifolium pratense; Fabaceae).</title>
        <authorList>
            <person name="Istvanek J."/>
            <person name="Jaros M."/>
            <person name="Krenek A."/>
            <person name="Repkova J."/>
        </authorList>
    </citation>
    <scope>NUCLEOTIDE SEQUENCE [LARGE SCALE GENOMIC DNA]</scope>
    <source>
        <strain evidence="2">cv. Tatra</strain>
        <tissue evidence="1">Young leaves</tissue>
    </source>
</reference>
<organism evidence="1 2">
    <name type="scientific">Trifolium pratense</name>
    <name type="common">Red clover</name>
    <dbReference type="NCBI Taxonomy" id="57577"/>
    <lineage>
        <taxon>Eukaryota</taxon>
        <taxon>Viridiplantae</taxon>
        <taxon>Streptophyta</taxon>
        <taxon>Embryophyta</taxon>
        <taxon>Tracheophyta</taxon>
        <taxon>Spermatophyta</taxon>
        <taxon>Magnoliopsida</taxon>
        <taxon>eudicotyledons</taxon>
        <taxon>Gunneridae</taxon>
        <taxon>Pentapetalae</taxon>
        <taxon>rosids</taxon>
        <taxon>fabids</taxon>
        <taxon>Fabales</taxon>
        <taxon>Fabaceae</taxon>
        <taxon>Papilionoideae</taxon>
        <taxon>50 kb inversion clade</taxon>
        <taxon>NPAAA clade</taxon>
        <taxon>Hologalegina</taxon>
        <taxon>IRL clade</taxon>
        <taxon>Trifolieae</taxon>
        <taxon>Trifolium</taxon>
    </lineage>
</organism>
<sequence>MYYCCTKSKKLENGSWDWGCNFFLWEDELRRCSCGDGMCALVRYNKEDVEVCSLQGCSLAGKSPRTFARGEGSSRECQRCKVLSIKIKILEAKLEVARSPEKHANTSSAILFDALEEVSDAVEGLSLDH</sequence>
<evidence type="ECO:0000313" key="1">
    <source>
        <dbReference type="EMBL" id="PNX74791.1"/>
    </source>
</evidence>
<accession>A0A2K3L8C6</accession>
<comment type="caution">
    <text evidence="1">The sequence shown here is derived from an EMBL/GenBank/DDBJ whole genome shotgun (WGS) entry which is preliminary data.</text>
</comment>
<dbReference type="AlphaFoldDB" id="A0A2K3L8C6"/>
<dbReference type="EMBL" id="ASHM01028082">
    <property type="protein sequence ID" value="PNX74791.1"/>
    <property type="molecule type" value="Genomic_DNA"/>
</dbReference>
<name>A0A2K3L8C6_TRIPR</name>
<proteinExistence type="predicted"/>
<gene>
    <name evidence="1" type="ORF">L195_g030718</name>
</gene>
<dbReference type="Proteomes" id="UP000236291">
    <property type="component" value="Unassembled WGS sequence"/>
</dbReference>
<protein>
    <submittedName>
        <fullName evidence="1">Uncharacterized protein</fullName>
    </submittedName>
</protein>